<keyword evidence="1" id="KW-0812">Transmembrane</keyword>
<accession>A0AAF3EAC0</accession>
<sequence>MGREDHRYETYASQHGRDQQREMLNGLLWTFHENFDTSRKILAAVERISTLVTFMFVILVAFSIVFIGGTCYFYCKKESPRTRLSDSPASQGDSD</sequence>
<evidence type="ECO:0000313" key="2">
    <source>
        <dbReference type="Proteomes" id="UP000887575"/>
    </source>
</evidence>
<dbReference type="Proteomes" id="UP000887575">
    <property type="component" value="Unassembled WGS sequence"/>
</dbReference>
<protein>
    <submittedName>
        <fullName evidence="3">Uncharacterized protein</fullName>
    </submittedName>
</protein>
<keyword evidence="2" id="KW-1185">Reference proteome</keyword>
<evidence type="ECO:0000313" key="3">
    <source>
        <dbReference type="WBParaSite" id="MBELARI_LOCUS10874"/>
    </source>
</evidence>
<reference evidence="3" key="1">
    <citation type="submission" date="2024-02" db="UniProtKB">
        <authorList>
            <consortium name="WormBaseParasite"/>
        </authorList>
    </citation>
    <scope>IDENTIFICATION</scope>
</reference>
<organism evidence="2 3">
    <name type="scientific">Mesorhabditis belari</name>
    <dbReference type="NCBI Taxonomy" id="2138241"/>
    <lineage>
        <taxon>Eukaryota</taxon>
        <taxon>Metazoa</taxon>
        <taxon>Ecdysozoa</taxon>
        <taxon>Nematoda</taxon>
        <taxon>Chromadorea</taxon>
        <taxon>Rhabditida</taxon>
        <taxon>Rhabditina</taxon>
        <taxon>Rhabditomorpha</taxon>
        <taxon>Rhabditoidea</taxon>
        <taxon>Rhabditidae</taxon>
        <taxon>Mesorhabditinae</taxon>
        <taxon>Mesorhabditis</taxon>
    </lineage>
</organism>
<keyword evidence="1" id="KW-0472">Membrane</keyword>
<name>A0AAF3EAC0_9BILA</name>
<evidence type="ECO:0000256" key="1">
    <source>
        <dbReference type="SAM" id="Phobius"/>
    </source>
</evidence>
<dbReference type="WBParaSite" id="MBELARI_LOCUS10874">
    <property type="protein sequence ID" value="MBELARI_LOCUS10874"/>
    <property type="gene ID" value="MBELARI_LOCUS10874"/>
</dbReference>
<dbReference type="AlphaFoldDB" id="A0AAF3EAC0"/>
<keyword evidence="1" id="KW-1133">Transmembrane helix</keyword>
<feature type="transmembrane region" description="Helical" evidence="1">
    <location>
        <begin position="51"/>
        <end position="75"/>
    </location>
</feature>
<proteinExistence type="predicted"/>